<keyword evidence="2 6" id="KW-0812">Transmembrane</keyword>
<evidence type="ECO:0000256" key="4">
    <source>
        <dbReference type="ARBA" id="ARBA00023136"/>
    </source>
</evidence>
<proteinExistence type="predicted"/>
<dbReference type="SUPFAM" id="SSF55781">
    <property type="entry name" value="GAF domain-like"/>
    <property type="match status" value="1"/>
</dbReference>
<dbReference type="InterPro" id="IPR029095">
    <property type="entry name" value="NarX-like_N"/>
</dbReference>
<dbReference type="Pfam" id="PF13675">
    <property type="entry name" value="PilJ"/>
    <property type="match status" value="1"/>
</dbReference>
<dbReference type="EMBL" id="SOAZ01000010">
    <property type="protein sequence ID" value="TDT60993.1"/>
    <property type="molecule type" value="Genomic_DNA"/>
</dbReference>
<dbReference type="InterPro" id="IPR037522">
    <property type="entry name" value="HD_GYP_dom"/>
</dbReference>
<keyword evidence="5" id="KW-0175">Coiled coil</keyword>
<dbReference type="OrthoDB" id="9804747at2"/>
<keyword evidence="3 6" id="KW-1133">Transmembrane helix</keyword>
<feature type="domain" description="HD-GYP" evidence="7">
    <location>
        <begin position="453"/>
        <end position="665"/>
    </location>
</feature>
<feature type="transmembrane region" description="Helical" evidence="6">
    <location>
        <begin position="213"/>
        <end position="235"/>
    </location>
</feature>
<feature type="coiled-coil region" evidence="5">
    <location>
        <begin position="90"/>
        <end position="121"/>
    </location>
</feature>
<evidence type="ECO:0000256" key="3">
    <source>
        <dbReference type="ARBA" id="ARBA00022989"/>
    </source>
</evidence>
<evidence type="ECO:0000256" key="5">
    <source>
        <dbReference type="SAM" id="Coils"/>
    </source>
</evidence>
<dbReference type="GO" id="GO:0016020">
    <property type="term" value="C:membrane"/>
    <property type="evidence" value="ECO:0007669"/>
    <property type="project" value="UniProtKB-SubCell"/>
</dbReference>
<keyword evidence="4 6" id="KW-0472">Membrane</keyword>
<dbReference type="CDD" id="cd00077">
    <property type="entry name" value="HDc"/>
    <property type="match status" value="1"/>
</dbReference>
<dbReference type="InterPro" id="IPR029016">
    <property type="entry name" value="GAF-like_dom_sf"/>
</dbReference>
<dbReference type="InterPro" id="IPR003607">
    <property type="entry name" value="HD/PDEase_dom"/>
</dbReference>
<dbReference type="SMART" id="SM00471">
    <property type="entry name" value="HDc"/>
    <property type="match status" value="1"/>
</dbReference>
<dbReference type="InterPro" id="IPR052020">
    <property type="entry name" value="Cyclic_di-GMP/3'3'-cGAMP_PDE"/>
</dbReference>
<dbReference type="SMART" id="SM00065">
    <property type="entry name" value="GAF"/>
    <property type="match status" value="1"/>
</dbReference>
<dbReference type="InterPro" id="IPR003018">
    <property type="entry name" value="GAF"/>
</dbReference>
<sequence>MNSNCVKIYLKFYFGVKNVVSGKMSILKFIKVRMVIITFLILGVVASLGRLAFNAIEADYTSRQLINVLGKQRMYSQMMAKDASMLYVLYDRLNNDTEGSENEIKEKILQTKAELQESERQFDTTFKSIKSGKINIGSKILDFEKNLNELEPALKETDATWNKLRSYIDEIISSEGGFDVQYIDYINENNHKLLDSSDKITGIVVMAAKKNMIYSILLTASLGTLAVISTIILLFNINRYLILPLSELYRGVSEIGLAGFRPDIIKPTRKELVPVIKEVNDVFSKFNSMIELIENLNYSKSFTEILQYIYSTFSSFIPYNHIGIALIGDDEKTIRAAYAISDRSISDKTQSFVGYKVSISNTSLERIIETGRTRIINDFEEYTRGKQLKDYNKKLLEIGIRSSITLPLKINNRPVGVIFFSSLNKNVYTSKHEKFLKILANSIAISFEKNIFTDELLYSSILALAKLAESRDIDTGEHLNRMKTYSRMIAEFLYEDSIYRDKINLDYINDIERFSPLHDIGKVAIRDEILLKPDKLTDEEFEIMKTHTLYGGQVLRAAEENIEKSGRSVFKLGIEIAEGHHEKWDGTGYPYGRKGEEIPLSARIVALADVFDALTSKRPYKKPFSFEESIRMIEEKSGFHFDPEIVRVFLKNGEKIKETYNSFHQNVTS</sequence>
<evidence type="ECO:0000313" key="9">
    <source>
        <dbReference type="Proteomes" id="UP000295325"/>
    </source>
</evidence>
<feature type="transmembrane region" description="Helical" evidence="6">
    <location>
        <begin position="34"/>
        <end position="53"/>
    </location>
</feature>
<gene>
    <name evidence="8" type="ORF">EDD71_110111</name>
</gene>
<dbReference type="PROSITE" id="PS51832">
    <property type="entry name" value="HD_GYP"/>
    <property type="match status" value="1"/>
</dbReference>
<dbReference type="SUPFAM" id="SSF109604">
    <property type="entry name" value="HD-domain/PDEase-like"/>
    <property type="match status" value="1"/>
</dbReference>
<reference evidence="8 9" key="1">
    <citation type="submission" date="2019-03" db="EMBL/GenBank/DDBJ databases">
        <title>Genomic Encyclopedia of Type Strains, Phase IV (KMG-IV): sequencing the most valuable type-strain genomes for metagenomic binning, comparative biology and taxonomic classification.</title>
        <authorList>
            <person name="Goeker M."/>
        </authorList>
    </citation>
    <scope>NUCLEOTIDE SEQUENCE [LARGE SCALE GENOMIC DNA]</scope>
    <source>
        <strain evidence="8 9">DSM 24455</strain>
    </source>
</reference>
<dbReference type="Pfam" id="PF13487">
    <property type="entry name" value="HD_5"/>
    <property type="match status" value="1"/>
</dbReference>
<comment type="caution">
    <text evidence="8">The sequence shown here is derived from an EMBL/GenBank/DDBJ whole genome shotgun (WGS) entry which is preliminary data.</text>
</comment>
<dbReference type="PANTHER" id="PTHR45228:SF5">
    <property type="entry name" value="CYCLIC DI-GMP PHOSPHODIESTERASE VC_1348-RELATED"/>
    <property type="match status" value="1"/>
</dbReference>
<keyword evidence="9" id="KW-1185">Reference proteome</keyword>
<dbReference type="Pfam" id="PF13185">
    <property type="entry name" value="GAF_2"/>
    <property type="match status" value="1"/>
</dbReference>
<dbReference type="PANTHER" id="PTHR45228">
    <property type="entry name" value="CYCLIC DI-GMP PHOSPHODIESTERASE TM_0186-RELATED"/>
    <property type="match status" value="1"/>
</dbReference>
<comment type="subcellular location">
    <subcellularLocation>
        <location evidence="1">Membrane</location>
        <topology evidence="1">Multi-pass membrane protein</topology>
    </subcellularLocation>
</comment>
<dbReference type="Gene3D" id="3.30.450.40">
    <property type="match status" value="1"/>
</dbReference>
<name>A0A4R7KQW9_9CLOT</name>
<evidence type="ECO:0000256" key="6">
    <source>
        <dbReference type="SAM" id="Phobius"/>
    </source>
</evidence>
<dbReference type="AlphaFoldDB" id="A0A4R7KQW9"/>
<accession>A0A4R7KQW9</accession>
<evidence type="ECO:0000313" key="8">
    <source>
        <dbReference type="EMBL" id="TDT60993.1"/>
    </source>
</evidence>
<organism evidence="8 9">
    <name type="scientific">Fonticella tunisiensis</name>
    <dbReference type="NCBI Taxonomy" id="1096341"/>
    <lineage>
        <taxon>Bacteria</taxon>
        <taxon>Bacillati</taxon>
        <taxon>Bacillota</taxon>
        <taxon>Clostridia</taxon>
        <taxon>Eubacteriales</taxon>
        <taxon>Clostridiaceae</taxon>
        <taxon>Fonticella</taxon>
    </lineage>
</organism>
<evidence type="ECO:0000256" key="2">
    <source>
        <dbReference type="ARBA" id="ARBA00022692"/>
    </source>
</evidence>
<evidence type="ECO:0000259" key="7">
    <source>
        <dbReference type="PROSITE" id="PS51832"/>
    </source>
</evidence>
<protein>
    <submittedName>
        <fullName evidence="8">PilJ/NarX-like methyl-accepting chemotaxis transducer</fullName>
    </submittedName>
</protein>
<evidence type="ECO:0000256" key="1">
    <source>
        <dbReference type="ARBA" id="ARBA00004141"/>
    </source>
</evidence>
<dbReference type="Proteomes" id="UP000295325">
    <property type="component" value="Unassembled WGS sequence"/>
</dbReference>
<dbReference type="Gene3D" id="1.10.3210.10">
    <property type="entry name" value="Hypothetical protein af1432"/>
    <property type="match status" value="1"/>
</dbReference>